<feature type="domain" description="LITAF" evidence="3">
    <location>
        <begin position="91"/>
        <end position="173"/>
    </location>
</feature>
<dbReference type="PROSITE" id="PS51837">
    <property type="entry name" value="LITAF"/>
    <property type="match status" value="1"/>
</dbReference>
<feature type="compositionally biased region" description="Low complexity" evidence="1">
    <location>
        <begin position="8"/>
        <end position="21"/>
    </location>
</feature>
<keyword evidence="2" id="KW-0472">Membrane</keyword>
<evidence type="ECO:0000313" key="5">
    <source>
        <dbReference type="EMBL" id="CAD8068873.1"/>
    </source>
</evidence>
<dbReference type="AlphaFoldDB" id="A0A8S1LT00"/>
<name>A0A8S1LT00_PARPR</name>
<keyword evidence="2" id="KW-1133">Transmembrane helix</keyword>
<comment type="caution">
    <text evidence="4">The sequence shown here is derived from an EMBL/GenBank/DDBJ whole genome shotgun (WGS) entry which is preliminary data.</text>
</comment>
<dbReference type="OMA" id="CNRQTSY"/>
<dbReference type="EMBL" id="CAJJDM010000043">
    <property type="protein sequence ID" value="CAD8068873.1"/>
    <property type="molecule type" value="Genomic_DNA"/>
</dbReference>
<evidence type="ECO:0000259" key="3">
    <source>
        <dbReference type="PROSITE" id="PS51837"/>
    </source>
</evidence>
<dbReference type="EMBL" id="CAJJDM010000043">
    <property type="protein sequence ID" value="CAD8068871.1"/>
    <property type="molecule type" value="Genomic_DNA"/>
</dbReference>
<evidence type="ECO:0000313" key="6">
    <source>
        <dbReference type="Proteomes" id="UP000688137"/>
    </source>
</evidence>
<accession>A0A8S1LT00</accession>
<gene>
    <name evidence="4" type="ORF">PPRIM_AZ9-3.1.T0430043</name>
    <name evidence="5" type="ORF">PPRIM_AZ9-3.1.T0430045</name>
</gene>
<dbReference type="Proteomes" id="UP000688137">
    <property type="component" value="Unassembled WGS sequence"/>
</dbReference>
<feature type="region of interest" description="Disordered" evidence="1">
    <location>
        <begin position="1"/>
        <end position="25"/>
    </location>
</feature>
<proteinExistence type="predicted"/>
<evidence type="ECO:0000256" key="2">
    <source>
        <dbReference type="SAM" id="Phobius"/>
    </source>
</evidence>
<evidence type="ECO:0000313" key="4">
    <source>
        <dbReference type="EMBL" id="CAD8068871.1"/>
    </source>
</evidence>
<protein>
    <recommendedName>
        <fullName evidence="3">LITAF domain-containing protein</fullName>
    </recommendedName>
</protein>
<reference evidence="4" key="1">
    <citation type="submission" date="2021-01" db="EMBL/GenBank/DDBJ databases">
        <authorList>
            <consortium name="Genoscope - CEA"/>
            <person name="William W."/>
        </authorList>
    </citation>
    <scope>NUCLEOTIDE SEQUENCE</scope>
</reference>
<keyword evidence="2" id="KW-0812">Transmembrane</keyword>
<feature type="transmembrane region" description="Helical" evidence="2">
    <location>
        <begin position="131"/>
        <end position="150"/>
    </location>
</feature>
<keyword evidence="6" id="KW-1185">Reference proteome</keyword>
<evidence type="ECO:0000256" key="1">
    <source>
        <dbReference type="SAM" id="MobiDB-lite"/>
    </source>
</evidence>
<organism evidence="4 6">
    <name type="scientific">Paramecium primaurelia</name>
    <dbReference type="NCBI Taxonomy" id="5886"/>
    <lineage>
        <taxon>Eukaryota</taxon>
        <taxon>Sar</taxon>
        <taxon>Alveolata</taxon>
        <taxon>Ciliophora</taxon>
        <taxon>Intramacronucleata</taxon>
        <taxon>Oligohymenophorea</taxon>
        <taxon>Peniculida</taxon>
        <taxon>Parameciidae</taxon>
        <taxon>Paramecium</taxon>
    </lineage>
</organism>
<sequence>MCANSFKQNQNQNNPNQVPQQFSYIPDSPTFKAQKKVEYELFKLSVNKQSSTQSDAENITNIYIITNEKNNLPQANQNKLPMVSNFTIIDNVEKYEYEKPIKVSQPSKIYCQFCNTRKPTQVLFKNGSNTYILASILFIIILPLFWVPLISKKCKDQIEICVVCNRQTNSIPFRLF</sequence>
<dbReference type="Pfam" id="PF10601">
    <property type="entry name" value="zf-LITAF-like"/>
    <property type="match status" value="1"/>
</dbReference>
<dbReference type="InterPro" id="IPR006629">
    <property type="entry name" value="LITAF"/>
</dbReference>